<keyword evidence="1" id="KW-0472">Membrane</keyword>
<gene>
    <name evidence="2" type="ORF">LTR24_000804</name>
</gene>
<organism evidence="2 3">
    <name type="scientific">Lithohypha guttulata</name>
    <dbReference type="NCBI Taxonomy" id="1690604"/>
    <lineage>
        <taxon>Eukaryota</taxon>
        <taxon>Fungi</taxon>
        <taxon>Dikarya</taxon>
        <taxon>Ascomycota</taxon>
        <taxon>Pezizomycotina</taxon>
        <taxon>Eurotiomycetes</taxon>
        <taxon>Chaetothyriomycetidae</taxon>
        <taxon>Chaetothyriales</taxon>
        <taxon>Trichomeriaceae</taxon>
        <taxon>Lithohypha</taxon>
    </lineage>
</organism>
<evidence type="ECO:0000313" key="3">
    <source>
        <dbReference type="Proteomes" id="UP001345013"/>
    </source>
</evidence>
<proteinExistence type="predicted"/>
<accession>A0ABR0KQ21</accession>
<keyword evidence="1" id="KW-0812">Transmembrane</keyword>
<evidence type="ECO:0000256" key="1">
    <source>
        <dbReference type="SAM" id="Phobius"/>
    </source>
</evidence>
<comment type="caution">
    <text evidence="2">The sequence shown here is derived from an EMBL/GenBank/DDBJ whole genome shotgun (WGS) entry which is preliminary data.</text>
</comment>
<keyword evidence="1" id="KW-1133">Transmembrane helix</keyword>
<sequence length="95" mass="10640">MGSDEDENIGIPKSTNQIIRGLQIVLAIYRHPKKPGMVVVTRIAIRLLLLIVSIFNSCFDHRSHMAEKVVLVGCGRLPCAWRVVRSTSTSAYYDL</sequence>
<reference evidence="2 3" key="1">
    <citation type="submission" date="2023-08" db="EMBL/GenBank/DDBJ databases">
        <title>Black Yeasts Isolated from many extreme environments.</title>
        <authorList>
            <person name="Coleine C."/>
            <person name="Stajich J.E."/>
            <person name="Selbmann L."/>
        </authorList>
    </citation>
    <scope>NUCLEOTIDE SEQUENCE [LARGE SCALE GENOMIC DNA]</scope>
    <source>
        <strain evidence="2 3">CCFEE 5885</strain>
    </source>
</reference>
<feature type="transmembrane region" description="Helical" evidence="1">
    <location>
        <begin position="39"/>
        <end position="59"/>
    </location>
</feature>
<name>A0ABR0KQ21_9EURO</name>
<protein>
    <submittedName>
        <fullName evidence="2">Uncharacterized protein</fullName>
    </submittedName>
</protein>
<evidence type="ECO:0000313" key="2">
    <source>
        <dbReference type="EMBL" id="KAK5100956.1"/>
    </source>
</evidence>
<dbReference type="Proteomes" id="UP001345013">
    <property type="component" value="Unassembled WGS sequence"/>
</dbReference>
<dbReference type="EMBL" id="JAVRRG010000005">
    <property type="protein sequence ID" value="KAK5100956.1"/>
    <property type="molecule type" value="Genomic_DNA"/>
</dbReference>
<keyword evidence="3" id="KW-1185">Reference proteome</keyword>